<accession>A0A7X0HVJ4</accession>
<sequence>MELQYKAYEFYKRICENYGMEALNFHHFIKNVTESQLMEFCKNAQ</sequence>
<name>A0A7X0HVJ4_9BACI</name>
<organism evidence="1 2">
    <name type="scientific">Bacillus benzoevorans</name>
    <dbReference type="NCBI Taxonomy" id="1456"/>
    <lineage>
        <taxon>Bacteria</taxon>
        <taxon>Bacillati</taxon>
        <taxon>Bacillota</taxon>
        <taxon>Bacilli</taxon>
        <taxon>Bacillales</taxon>
        <taxon>Bacillaceae</taxon>
        <taxon>Bacillus</taxon>
    </lineage>
</organism>
<evidence type="ECO:0000313" key="2">
    <source>
        <dbReference type="Proteomes" id="UP000531594"/>
    </source>
</evidence>
<proteinExistence type="predicted"/>
<evidence type="ECO:0000313" key="1">
    <source>
        <dbReference type="EMBL" id="MBB6446376.1"/>
    </source>
</evidence>
<gene>
    <name evidence="1" type="ORF">HNR53_003035</name>
</gene>
<dbReference type="AlphaFoldDB" id="A0A7X0HVJ4"/>
<comment type="caution">
    <text evidence="1">The sequence shown here is derived from an EMBL/GenBank/DDBJ whole genome shotgun (WGS) entry which is preliminary data.</text>
</comment>
<keyword evidence="2" id="KW-1185">Reference proteome</keyword>
<protein>
    <submittedName>
        <fullName evidence="1">Uncharacterized protein</fullName>
    </submittedName>
</protein>
<dbReference type="Proteomes" id="UP000531594">
    <property type="component" value="Unassembled WGS sequence"/>
</dbReference>
<reference evidence="1 2" key="1">
    <citation type="submission" date="2020-08" db="EMBL/GenBank/DDBJ databases">
        <title>Genomic Encyclopedia of Type Strains, Phase IV (KMG-IV): sequencing the most valuable type-strain genomes for metagenomic binning, comparative biology and taxonomic classification.</title>
        <authorList>
            <person name="Goeker M."/>
        </authorList>
    </citation>
    <scope>NUCLEOTIDE SEQUENCE [LARGE SCALE GENOMIC DNA]</scope>
    <source>
        <strain evidence="1 2">DSM 5391</strain>
    </source>
</reference>
<dbReference type="RefSeq" id="WP_184527342.1">
    <property type="nucleotide sequence ID" value="NZ_JACHGK010000011.1"/>
</dbReference>
<dbReference type="EMBL" id="JACHGK010000011">
    <property type="protein sequence ID" value="MBB6446376.1"/>
    <property type="molecule type" value="Genomic_DNA"/>
</dbReference>